<keyword evidence="2" id="KW-1185">Reference proteome</keyword>
<dbReference type="Proteomes" id="UP001203607">
    <property type="component" value="Unassembled WGS sequence"/>
</dbReference>
<dbReference type="PANTHER" id="PTHR41729:SF1">
    <property type="entry name" value="GLUTAMYL-TRNA SYNTHETASE"/>
    <property type="match status" value="1"/>
</dbReference>
<sequence length="198" mass="23109">MVTPKLLEAYRLFDEANGEDPNKEEFEGKSYPKELLYALRMTEMLQDFEPNASEVLLLAARCQHIRRWEISRDQYEKNRLGYLRWREELKRFHVEVASKLLVKAGYKEGIIKQVGSLLLKRKLKQNKESQCLEDVVCLVFLKFYFLPFAEKHDERKIIAILKKTWGKMSDGGQETALNLSLPKSATDIINKALQNGKE</sequence>
<dbReference type="Pfam" id="PF13875">
    <property type="entry name" value="DUF4202"/>
    <property type="match status" value="1"/>
</dbReference>
<gene>
    <name evidence="1" type="ORF">M3P19_11510</name>
</gene>
<dbReference type="PANTHER" id="PTHR41729">
    <property type="entry name" value="GLUTAMYL-TRNA SYNTHETASE"/>
    <property type="match status" value="1"/>
</dbReference>
<organism evidence="1 2">
    <name type="scientific">Flagellimonas spongiicola</name>
    <dbReference type="NCBI Taxonomy" id="2942208"/>
    <lineage>
        <taxon>Bacteria</taxon>
        <taxon>Pseudomonadati</taxon>
        <taxon>Bacteroidota</taxon>
        <taxon>Flavobacteriia</taxon>
        <taxon>Flavobacteriales</taxon>
        <taxon>Flavobacteriaceae</taxon>
        <taxon>Flagellimonas</taxon>
    </lineage>
</organism>
<evidence type="ECO:0000313" key="1">
    <source>
        <dbReference type="EMBL" id="MCL6274639.1"/>
    </source>
</evidence>
<reference evidence="1 2" key="1">
    <citation type="submission" date="2022-05" db="EMBL/GenBank/DDBJ databases">
        <authorList>
            <person name="Park J.-S."/>
        </authorList>
    </citation>
    <scope>NUCLEOTIDE SEQUENCE [LARGE SCALE GENOMIC DNA]</scope>
    <source>
        <strain evidence="1 2">2012CJ35-5</strain>
    </source>
</reference>
<proteinExistence type="predicted"/>
<evidence type="ECO:0000313" key="2">
    <source>
        <dbReference type="Proteomes" id="UP001203607"/>
    </source>
</evidence>
<protein>
    <submittedName>
        <fullName evidence="1">DUF4202 domain-containing protein</fullName>
    </submittedName>
</protein>
<dbReference type="RefSeq" id="WP_249657815.1">
    <property type="nucleotide sequence ID" value="NZ_JAMFMA010000002.1"/>
</dbReference>
<accession>A0ABT0PTF2</accession>
<dbReference type="EMBL" id="JAMFMA010000002">
    <property type="protein sequence ID" value="MCL6274639.1"/>
    <property type="molecule type" value="Genomic_DNA"/>
</dbReference>
<dbReference type="InterPro" id="IPR025255">
    <property type="entry name" value="DUF4202"/>
</dbReference>
<name>A0ABT0PTF2_9FLAO</name>
<comment type="caution">
    <text evidence="1">The sequence shown here is derived from an EMBL/GenBank/DDBJ whole genome shotgun (WGS) entry which is preliminary data.</text>
</comment>